<dbReference type="EMBL" id="KV454538">
    <property type="protein sequence ID" value="ODV70392.1"/>
    <property type="molecule type" value="Genomic_DNA"/>
</dbReference>
<dbReference type="GeneID" id="30997232"/>
<dbReference type="InterPro" id="IPR035542">
    <property type="entry name" value="CRIP"/>
</dbReference>
<evidence type="ECO:0000256" key="8">
    <source>
        <dbReference type="ARBA" id="ARBA00023242"/>
    </source>
</evidence>
<dbReference type="AlphaFoldDB" id="A0A1E4RSZ2"/>
<evidence type="ECO:0000313" key="14">
    <source>
        <dbReference type="Proteomes" id="UP000095085"/>
    </source>
</evidence>
<comment type="similarity">
    <text evidence="4 10">Belongs to the cyclophilin-type PPIase family. PPIL4 subfamily.</text>
</comment>
<dbReference type="PANTHER" id="PTHR45843:SF1">
    <property type="entry name" value="PEPTIDYL-PROLYL CIS-TRANS ISOMERASE-LIKE 4"/>
    <property type="match status" value="1"/>
</dbReference>
<sequence>MSVLLETTKGSLVVDLFVQTQELPCYNFLKLCQINHYFFSPFYKIENNKVIYSGDPNYPNGVHSANHSVNKYVELEQYGIVGVNDYLEVDSGLKASEYNENPVGLVSFTTVNDNQIGSEFSICLDSTEPAEFESQLAFGKVVEGFSVLQSISDDTRIIRTHIIHDPFPNPPNMKIQNQKYFPSDIQISNFEENESSLEESTYQALGLELMNDLPHYNIKPSPRTLFIAKLNPITTSESLEIIFARFGEIVSSHIIIDAKTAKSLCYGFVEFSTKNDAEKAYGKLHKGCIIDGKNVIVEFSQSARNAS</sequence>
<feature type="domain" description="PPIase cyclophilin-type" evidence="11">
    <location>
        <begin position="10"/>
        <end position="153"/>
    </location>
</feature>
<dbReference type="Proteomes" id="UP000095085">
    <property type="component" value="Unassembled WGS sequence"/>
</dbReference>
<comment type="subcellular location">
    <subcellularLocation>
        <location evidence="3 10">Nucleus</location>
    </subcellularLocation>
</comment>
<dbReference type="GO" id="GO:0005634">
    <property type="term" value="C:nucleus"/>
    <property type="evidence" value="ECO:0007669"/>
    <property type="project" value="UniProtKB-SubCell"/>
</dbReference>
<dbReference type="InterPro" id="IPR029000">
    <property type="entry name" value="Cyclophilin-like_dom_sf"/>
</dbReference>
<dbReference type="EC" id="5.2.1.8" evidence="10"/>
<dbReference type="SUPFAM" id="SSF54928">
    <property type="entry name" value="RNA-binding domain, RBD"/>
    <property type="match status" value="1"/>
</dbReference>
<accession>A0A1E4RSZ2</accession>
<proteinExistence type="inferred from homology"/>
<dbReference type="STRING" id="984485.A0A1E4RSZ2"/>
<keyword evidence="5 9" id="KW-0694">RNA-binding</keyword>
<dbReference type="PROSITE" id="PS50072">
    <property type="entry name" value="CSA_PPIASE_2"/>
    <property type="match status" value="1"/>
</dbReference>
<dbReference type="GO" id="GO:0003723">
    <property type="term" value="F:RNA binding"/>
    <property type="evidence" value="ECO:0007669"/>
    <property type="project" value="UniProtKB-UniRule"/>
</dbReference>
<evidence type="ECO:0000259" key="11">
    <source>
        <dbReference type="PROSITE" id="PS50072"/>
    </source>
</evidence>
<dbReference type="SUPFAM" id="SSF50891">
    <property type="entry name" value="Cyclophilin-like"/>
    <property type="match status" value="1"/>
</dbReference>
<evidence type="ECO:0000256" key="4">
    <source>
        <dbReference type="ARBA" id="ARBA00010739"/>
    </source>
</evidence>
<dbReference type="Pfam" id="PF00160">
    <property type="entry name" value="Pro_isomerase"/>
    <property type="match status" value="1"/>
</dbReference>
<name>A0A1E4RSZ2_9ASCO</name>
<comment type="catalytic activity">
    <reaction evidence="1 10">
        <text>[protein]-peptidylproline (omega=180) = [protein]-peptidylproline (omega=0)</text>
        <dbReference type="Rhea" id="RHEA:16237"/>
        <dbReference type="Rhea" id="RHEA-COMP:10747"/>
        <dbReference type="Rhea" id="RHEA-COMP:10748"/>
        <dbReference type="ChEBI" id="CHEBI:83833"/>
        <dbReference type="ChEBI" id="CHEBI:83834"/>
        <dbReference type="EC" id="5.2.1.8"/>
    </reaction>
</comment>
<evidence type="ECO:0000256" key="3">
    <source>
        <dbReference type="ARBA" id="ARBA00004123"/>
    </source>
</evidence>
<evidence type="ECO:0000256" key="1">
    <source>
        <dbReference type="ARBA" id="ARBA00000971"/>
    </source>
</evidence>
<dbReference type="PROSITE" id="PS50102">
    <property type="entry name" value="RRM"/>
    <property type="match status" value="1"/>
</dbReference>
<dbReference type="PANTHER" id="PTHR45843">
    <property type="entry name" value="PEPTIDYL-PROLYL CIS-TRANS ISOMERASE-LIKE 4"/>
    <property type="match status" value="1"/>
</dbReference>
<evidence type="ECO:0000256" key="10">
    <source>
        <dbReference type="RuleBase" id="RU365081"/>
    </source>
</evidence>
<reference evidence="14" key="1">
    <citation type="submission" date="2016-05" db="EMBL/GenBank/DDBJ databases">
        <title>Comparative genomics of biotechnologically important yeasts.</title>
        <authorList>
            <consortium name="DOE Joint Genome Institute"/>
            <person name="Riley R."/>
            <person name="Haridas S."/>
            <person name="Wolfe K.H."/>
            <person name="Lopes M.R."/>
            <person name="Hittinger C.T."/>
            <person name="Goker M."/>
            <person name="Salamov A."/>
            <person name="Wisecaver J."/>
            <person name="Long T.M."/>
            <person name="Aerts A.L."/>
            <person name="Barry K."/>
            <person name="Choi C."/>
            <person name="Clum A."/>
            <person name="Coughlan A.Y."/>
            <person name="Deshpande S."/>
            <person name="Douglass A.P."/>
            <person name="Hanson S.J."/>
            <person name="Klenk H.-P."/>
            <person name="Labutti K."/>
            <person name="Lapidus A."/>
            <person name="Lindquist E."/>
            <person name="Lipzen A."/>
            <person name="Meier-Kolthoff J.P."/>
            <person name="Ohm R.A."/>
            <person name="Otillar R.P."/>
            <person name="Pangilinan J."/>
            <person name="Peng Y."/>
            <person name="Rokas A."/>
            <person name="Rosa C.A."/>
            <person name="Scheuner C."/>
            <person name="Sibirny A.A."/>
            <person name="Slot J.C."/>
            <person name="Stielow J.B."/>
            <person name="Sun H."/>
            <person name="Kurtzman C.P."/>
            <person name="Blackwell M."/>
            <person name="Grigoriev I.V."/>
            <person name="Jeffries T.W."/>
        </authorList>
    </citation>
    <scope>NUCLEOTIDE SEQUENCE [LARGE SCALE GENOMIC DNA]</scope>
    <source>
        <strain evidence="14">NRRL Y-1933</strain>
    </source>
</reference>
<evidence type="ECO:0000259" key="12">
    <source>
        <dbReference type="PROSITE" id="PS50102"/>
    </source>
</evidence>
<dbReference type="GO" id="GO:0000785">
    <property type="term" value="C:chromatin"/>
    <property type="evidence" value="ECO:0007669"/>
    <property type="project" value="EnsemblFungi"/>
</dbReference>
<dbReference type="OrthoDB" id="2083at2759"/>
<protein>
    <recommendedName>
        <fullName evidence="10">Peptidyl-prolyl cis-trans isomerase</fullName>
        <shortName evidence="10">PPIase</shortName>
        <ecNumber evidence="10">5.2.1.8</ecNumber>
    </recommendedName>
</protein>
<dbReference type="GO" id="GO:0003755">
    <property type="term" value="F:peptidyl-prolyl cis-trans isomerase activity"/>
    <property type="evidence" value="ECO:0007669"/>
    <property type="project" value="UniProtKB-UniRule"/>
</dbReference>
<dbReference type="Gene3D" id="3.30.70.330">
    <property type="match status" value="1"/>
</dbReference>
<keyword evidence="8 10" id="KW-0539">Nucleus</keyword>
<keyword evidence="14" id="KW-1185">Reference proteome</keyword>
<dbReference type="RefSeq" id="XP_020079459.1">
    <property type="nucleotide sequence ID" value="XM_020222683.1"/>
</dbReference>
<dbReference type="InterPro" id="IPR012677">
    <property type="entry name" value="Nucleotide-bd_a/b_plait_sf"/>
</dbReference>
<dbReference type="InterPro" id="IPR002130">
    <property type="entry name" value="Cyclophilin-type_PPIase_dom"/>
</dbReference>
<organism evidence="13 14">
    <name type="scientific">Hyphopichia burtonii NRRL Y-1933</name>
    <dbReference type="NCBI Taxonomy" id="984485"/>
    <lineage>
        <taxon>Eukaryota</taxon>
        <taxon>Fungi</taxon>
        <taxon>Dikarya</taxon>
        <taxon>Ascomycota</taxon>
        <taxon>Saccharomycotina</taxon>
        <taxon>Pichiomycetes</taxon>
        <taxon>Debaryomycetaceae</taxon>
        <taxon>Hyphopichia</taxon>
    </lineage>
</organism>
<feature type="domain" description="RRM" evidence="12">
    <location>
        <begin position="223"/>
        <end position="302"/>
    </location>
</feature>
<keyword evidence="6 10" id="KW-0697">Rotamase</keyword>
<gene>
    <name evidence="13" type="ORF">HYPBUDRAFT_164932</name>
</gene>
<dbReference type="InterPro" id="IPR000504">
    <property type="entry name" value="RRM_dom"/>
</dbReference>
<comment type="function">
    <text evidence="2 10">PPIases accelerate the folding of proteins. It catalyzes the cis-trans isomerization of proline imidic peptide bonds in oligopeptides.</text>
</comment>
<evidence type="ECO:0000256" key="7">
    <source>
        <dbReference type="ARBA" id="ARBA00023235"/>
    </source>
</evidence>
<evidence type="ECO:0000313" key="13">
    <source>
        <dbReference type="EMBL" id="ODV70392.1"/>
    </source>
</evidence>
<dbReference type="GO" id="GO:0006357">
    <property type="term" value="P:regulation of transcription by RNA polymerase II"/>
    <property type="evidence" value="ECO:0007669"/>
    <property type="project" value="EnsemblFungi"/>
</dbReference>
<evidence type="ECO:0000256" key="9">
    <source>
        <dbReference type="PROSITE-ProRule" id="PRU00176"/>
    </source>
</evidence>
<dbReference type="Pfam" id="PF00076">
    <property type="entry name" value="RRM_1"/>
    <property type="match status" value="1"/>
</dbReference>
<dbReference type="InterPro" id="IPR035979">
    <property type="entry name" value="RBD_domain_sf"/>
</dbReference>
<evidence type="ECO:0000256" key="5">
    <source>
        <dbReference type="ARBA" id="ARBA00022884"/>
    </source>
</evidence>
<evidence type="ECO:0000256" key="6">
    <source>
        <dbReference type="ARBA" id="ARBA00023110"/>
    </source>
</evidence>
<keyword evidence="7 10" id="KW-0413">Isomerase</keyword>
<evidence type="ECO:0000256" key="2">
    <source>
        <dbReference type="ARBA" id="ARBA00002388"/>
    </source>
</evidence>
<dbReference type="SMART" id="SM00360">
    <property type="entry name" value="RRM"/>
    <property type="match status" value="1"/>
</dbReference>
<dbReference type="Gene3D" id="2.40.100.10">
    <property type="entry name" value="Cyclophilin-like"/>
    <property type="match status" value="1"/>
</dbReference>